<evidence type="ECO:0000313" key="4">
    <source>
        <dbReference type="Proteomes" id="UP001552527"/>
    </source>
</evidence>
<accession>A0ABV3JF84</accession>
<dbReference type="Gene3D" id="3.50.50.60">
    <property type="entry name" value="FAD/NAD(P)-binding domain"/>
    <property type="match status" value="1"/>
</dbReference>
<evidence type="ECO:0000313" key="3">
    <source>
        <dbReference type="EMBL" id="MEV5246466.1"/>
    </source>
</evidence>
<dbReference type="InterPro" id="IPR051704">
    <property type="entry name" value="FAD_aromatic-hydroxylase"/>
</dbReference>
<protein>
    <submittedName>
        <fullName evidence="3">FAD-dependent monooxygenase</fullName>
    </submittedName>
</protein>
<reference evidence="3 4" key="1">
    <citation type="submission" date="2024-06" db="EMBL/GenBank/DDBJ databases">
        <title>The Natural Products Discovery Center: Release of the First 8490 Sequenced Strains for Exploring Actinobacteria Biosynthetic Diversity.</title>
        <authorList>
            <person name="Kalkreuter E."/>
            <person name="Kautsar S.A."/>
            <person name="Yang D."/>
            <person name="Bader C.D."/>
            <person name="Teijaro C.N."/>
            <person name="Fluegel L."/>
            <person name="Davis C.M."/>
            <person name="Simpson J.R."/>
            <person name="Lauterbach L."/>
            <person name="Steele A.D."/>
            <person name="Gui C."/>
            <person name="Meng S."/>
            <person name="Li G."/>
            <person name="Viehrig K."/>
            <person name="Ye F."/>
            <person name="Su P."/>
            <person name="Kiefer A.F."/>
            <person name="Nichols A."/>
            <person name="Cepeda A.J."/>
            <person name="Yan W."/>
            <person name="Fan B."/>
            <person name="Jiang Y."/>
            <person name="Adhikari A."/>
            <person name="Zheng C.-J."/>
            <person name="Schuster L."/>
            <person name="Cowan T.M."/>
            <person name="Smanski M.J."/>
            <person name="Chevrette M.G."/>
            <person name="De Carvalho L.P.S."/>
            <person name="Shen B."/>
        </authorList>
    </citation>
    <scope>NUCLEOTIDE SEQUENCE [LARGE SCALE GENOMIC DNA]</scope>
    <source>
        <strain evidence="3 4">NPDC052768</strain>
    </source>
</reference>
<dbReference type="InterPro" id="IPR036188">
    <property type="entry name" value="FAD/NAD-bd_sf"/>
</dbReference>
<dbReference type="SUPFAM" id="SSF51905">
    <property type="entry name" value="FAD/NAD(P)-binding domain"/>
    <property type="match status" value="1"/>
</dbReference>
<dbReference type="InterPro" id="IPR002938">
    <property type="entry name" value="FAD-bd"/>
</dbReference>
<gene>
    <name evidence="3" type="ORF">AB0K95_14515</name>
</gene>
<dbReference type="PANTHER" id="PTHR46865">
    <property type="entry name" value="OXIDOREDUCTASE-RELATED"/>
    <property type="match status" value="1"/>
</dbReference>
<proteinExistence type="predicted"/>
<sequence>MGELGVAHEAFIWSEPGRSAVVYAYEPSEPVHGFLTFVRDTPPFEAFRDPRAQRELVASQFPEQVWQVPRLVAAMRTSGDLFFDIVSQVHMPAWSHGRVALAGDAAHATSFLSGQHSSVALVGAYVLAGELATHADHAEAFAAYERRMRPFAERNQALATAGGTIVTPTTRAQVDARNALLRDPEAMAKELATAEAEARRTTHSSLTLPEYTPAP</sequence>
<name>A0ABV3JF84_9ACTN</name>
<dbReference type="Gene3D" id="3.30.9.10">
    <property type="entry name" value="D-Amino Acid Oxidase, subunit A, domain 2"/>
    <property type="match status" value="1"/>
</dbReference>
<comment type="caution">
    <text evidence="3">The sequence shown here is derived from an EMBL/GenBank/DDBJ whole genome shotgun (WGS) entry which is preliminary data.</text>
</comment>
<dbReference type="RefSeq" id="WP_364021779.1">
    <property type="nucleotide sequence ID" value="NZ_JBFATD010000008.1"/>
</dbReference>
<evidence type="ECO:0000259" key="2">
    <source>
        <dbReference type="Pfam" id="PF01494"/>
    </source>
</evidence>
<feature type="domain" description="FAD-binding" evidence="2">
    <location>
        <begin position="91"/>
        <end position="155"/>
    </location>
</feature>
<dbReference type="EMBL" id="JBFATE010000005">
    <property type="protein sequence ID" value="MEV5246466.1"/>
    <property type="molecule type" value="Genomic_DNA"/>
</dbReference>
<dbReference type="Proteomes" id="UP001552527">
    <property type="component" value="Unassembled WGS sequence"/>
</dbReference>
<keyword evidence="4" id="KW-1185">Reference proteome</keyword>
<keyword evidence="3" id="KW-0560">Oxidoreductase</keyword>
<keyword evidence="3" id="KW-0503">Monooxygenase</keyword>
<evidence type="ECO:0000256" key="1">
    <source>
        <dbReference type="SAM" id="MobiDB-lite"/>
    </source>
</evidence>
<feature type="region of interest" description="Disordered" evidence="1">
    <location>
        <begin position="193"/>
        <end position="215"/>
    </location>
</feature>
<organism evidence="3 4">
    <name type="scientific">Streptomyces werraensis</name>
    <dbReference type="NCBI Taxonomy" id="68284"/>
    <lineage>
        <taxon>Bacteria</taxon>
        <taxon>Bacillati</taxon>
        <taxon>Actinomycetota</taxon>
        <taxon>Actinomycetes</taxon>
        <taxon>Kitasatosporales</taxon>
        <taxon>Streptomycetaceae</taxon>
        <taxon>Streptomyces</taxon>
    </lineage>
</organism>
<dbReference type="Pfam" id="PF01494">
    <property type="entry name" value="FAD_binding_3"/>
    <property type="match status" value="1"/>
</dbReference>
<dbReference type="PANTHER" id="PTHR46865:SF2">
    <property type="entry name" value="MONOOXYGENASE"/>
    <property type="match status" value="1"/>
</dbReference>
<dbReference type="GO" id="GO:0004497">
    <property type="term" value="F:monooxygenase activity"/>
    <property type="evidence" value="ECO:0007669"/>
    <property type="project" value="UniProtKB-KW"/>
</dbReference>